<gene>
    <name evidence="1" type="ORF">H9Q80_16290</name>
</gene>
<proteinExistence type="predicted"/>
<dbReference type="Pfam" id="PF20036">
    <property type="entry name" value="Gp13-like"/>
    <property type="match status" value="1"/>
</dbReference>
<name>A0A7G9GLV3_9FIRM</name>
<sequence>MPRLGIVNNFAFDAEAFADYMQEQSCLNNRILASGIMVEDPIIEKAVGKSGNVGTVPFFLPVDGEPDALNDDGKTDNKPTALKGSKQTYMAMARMKSWYEETYTRYLTGESPLHNLANNLVIPYWTNQWEAELMAITKGIMGLDAMASHKTDLSVTTGSITDANKIDLTTHLDLGQKALGDKRTQFSLAVMHSQVATNYKKKELIENKKMFSPILNADIEVPMMGSMIVLETDTNTVDTSVEGFPVYHTYMFGRGVFLTCPKQVHRAYGTKYDDEEKGGVEKLYTKQAKVIHPNGFSIKIDNIAEESPTRAELANPANWELKFNHKNIAIAEIISNG</sequence>
<dbReference type="RefSeq" id="WP_117452051.1">
    <property type="nucleotide sequence ID" value="NZ_CP060636.1"/>
</dbReference>
<reference evidence="1 2" key="1">
    <citation type="submission" date="2020-08" db="EMBL/GenBank/DDBJ databases">
        <authorList>
            <person name="Liu C."/>
            <person name="Sun Q."/>
        </authorList>
    </citation>
    <scope>NUCLEOTIDE SEQUENCE [LARGE SCALE GENOMIC DNA]</scope>
    <source>
        <strain evidence="1 2">NSJ-61</strain>
    </source>
</reference>
<dbReference type="EMBL" id="CP060636">
    <property type="protein sequence ID" value="QNM11785.1"/>
    <property type="molecule type" value="Genomic_DNA"/>
</dbReference>
<evidence type="ECO:0000313" key="1">
    <source>
        <dbReference type="EMBL" id="QNM11785.1"/>
    </source>
</evidence>
<organism evidence="1 2">
    <name type="scientific">[Eubacterium] hominis</name>
    <dbReference type="NCBI Taxonomy" id="2764325"/>
    <lineage>
        <taxon>Bacteria</taxon>
        <taxon>Bacillati</taxon>
        <taxon>Bacillota</taxon>
        <taxon>Erysipelotrichia</taxon>
        <taxon>Erysipelotrichales</taxon>
        <taxon>Erysipelotrichaceae</taxon>
        <taxon>Amedibacillus</taxon>
    </lineage>
</organism>
<evidence type="ECO:0000313" key="2">
    <source>
        <dbReference type="Proteomes" id="UP000515856"/>
    </source>
</evidence>
<dbReference type="Proteomes" id="UP000515856">
    <property type="component" value="Chromosome"/>
</dbReference>
<evidence type="ECO:0008006" key="3">
    <source>
        <dbReference type="Google" id="ProtNLM"/>
    </source>
</evidence>
<accession>A0A7G9GLV3</accession>
<protein>
    <recommendedName>
        <fullName evidence="3">Coat protein</fullName>
    </recommendedName>
</protein>
<dbReference type="InterPro" id="IPR045404">
    <property type="entry name" value="Gp13-like"/>
</dbReference>
<dbReference type="KEGG" id="ehn:H9Q80_16290"/>
<dbReference type="AlphaFoldDB" id="A0A7G9GLV3"/>
<keyword evidence="2" id="KW-1185">Reference proteome</keyword>